<comment type="similarity">
    <text evidence="4">Belongs to the glycosyl hydrolase 28 family.</text>
</comment>
<evidence type="ECO:0000256" key="4">
    <source>
        <dbReference type="RuleBase" id="RU361169"/>
    </source>
</evidence>
<feature type="signal peptide" evidence="5">
    <location>
        <begin position="1"/>
        <end position="25"/>
    </location>
</feature>
<dbReference type="Proteomes" id="UP000685013">
    <property type="component" value="Chromosome 16"/>
</dbReference>
<protein>
    <submittedName>
        <fullName evidence="7">Exopolygalacturonase</fullName>
    </submittedName>
</protein>
<feature type="non-terminal residue" evidence="7">
    <location>
        <position position="1"/>
    </location>
</feature>
<accession>A0AAV6M9P5</accession>
<comment type="caution">
    <text evidence="7">The sequence shown here is derived from an EMBL/GenBank/DDBJ whole genome shotgun (WGS) entry which is preliminary data.</text>
</comment>
<keyword evidence="5" id="KW-0732">Signal</keyword>
<dbReference type="Pfam" id="PF00295">
    <property type="entry name" value="Glyco_hydro_28"/>
    <property type="match status" value="1"/>
</dbReference>
<dbReference type="GO" id="GO:0071555">
    <property type="term" value="P:cell wall organization"/>
    <property type="evidence" value="ECO:0007669"/>
    <property type="project" value="UniProtKB-KW"/>
</dbReference>
<organism evidence="7 8">
    <name type="scientific">Cucurbita argyrosperma subsp. sororia</name>
    <dbReference type="NCBI Taxonomy" id="37648"/>
    <lineage>
        <taxon>Eukaryota</taxon>
        <taxon>Viridiplantae</taxon>
        <taxon>Streptophyta</taxon>
        <taxon>Embryophyta</taxon>
        <taxon>Tracheophyta</taxon>
        <taxon>Spermatophyta</taxon>
        <taxon>Magnoliopsida</taxon>
        <taxon>eudicotyledons</taxon>
        <taxon>Gunneridae</taxon>
        <taxon>Pentapetalae</taxon>
        <taxon>rosids</taxon>
        <taxon>fabids</taxon>
        <taxon>Cucurbitales</taxon>
        <taxon>Cucurbitaceae</taxon>
        <taxon>Cucurbiteae</taxon>
        <taxon>Cucurbita</taxon>
    </lineage>
</organism>
<evidence type="ECO:0000256" key="5">
    <source>
        <dbReference type="SAM" id="SignalP"/>
    </source>
</evidence>
<dbReference type="EMBL" id="JAGKQH010000016">
    <property type="protein sequence ID" value="KAG6577489.1"/>
    <property type="molecule type" value="Genomic_DNA"/>
</dbReference>
<evidence type="ECO:0000313" key="7">
    <source>
        <dbReference type="EMBL" id="KAG6577489.1"/>
    </source>
</evidence>
<evidence type="ECO:0000313" key="8">
    <source>
        <dbReference type="Proteomes" id="UP000685013"/>
    </source>
</evidence>
<evidence type="ECO:0000256" key="2">
    <source>
        <dbReference type="ARBA" id="ARBA00022525"/>
    </source>
</evidence>
<reference evidence="7 8" key="1">
    <citation type="journal article" date="2021" name="Hortic Res">
        <title>The domestication of Cucurbita argyrosperma as revealed by the genome of its wild relative.</title>
        <authorList>
            <person name="Barrera-Redondo J."/>
            <person name="Sanchez-de la Vega G."/>
            <person name="Aguirre-Liguori J.A."/>
            <person name="Castellanos-Morales G."/>
            <person name="Gutierrez-Guerrero Y.T."/>
            <person name="Aguirre-Dugua X."/>
            <person name="Aguirre-Planter E."/>
            <person name="Tenaillon M.I."/>
            <person name="Lira-Saade R."/>
            <person name="Eguiarte L.E."/>
        </authorList>
    </citation>
    <scope>NUCLEOTIDE SEQUENCE [LARGE SCALE GENOMIC DNA]</scope>
    <source>
        <strain evidence="7">JBR-2021</strain>
    </source>
</reference>
<dbReference type="AlphaFoldDB" id="A0AAV6M9P5"/>
<name>A0AAV6M9P5_9ROSI</name>
<dbReference type="Pfam" id="PF12708">
    <property type="entry name" value="Pect-lyase_RHGA_epim"/>
    <property type="match status" value="1"/>
</dbReference>
<keyword evidence="4" id="KW-0326">Glycosidase</keyword>
<comment type="subcellular location">
    <subcellularLocation>
        <location evidence="1">Secreted</location>
    </subcellularLocation>
</comment>
<evidence type="ECO:0000256" key="1">
    <source>
        <dbReference type="ARBA" id="ARBA00004613"/>
    </source>
</evidence>
<keyword evidence="4" id="KW-0378">Hydrolase</keyword>
<feature type="domain" description="Rhamnogalacturonase A/B/Epimerase-like pectate lyase" evidence="6">
    <location>
        <begin position="29"/>
        <end position="77"/>
    </location>
</feature>
<evidence type="ECO:0000259" key="6">
    <source>
        <dbReference type="Pfam" id="PF12708"/>
    </source>
</evidence>
<dbReference type="GO" id="GO:0004650">
    <property type="term" value="F:polygalacturonase activity"/>
    <property type="evidence" value="ECO:0007669"/>
    <property type="project" value="InterPro"/>
</dbReference>
<dbReference type="GO" id="GO:0005975">
    <property type="term" value="P:carbohydrate metabolic process"/>
    <property type="evidence" value="ECO:0007669"/>
    <property type="project" value="InterPro"/>
</dbReference>
<gene>
    <name evidence="7" type="primary">PG2C</name>
    <name evidence="7" type="ORF">SDJN03_25063</name>
</gene>
<sequence>MGLNSWHIACFAFITILLCIPNCYAQNVFNIMQFGARNDGRTDSTQALSKAWSQACSRDGGSVVLVPDGRFLIFSLVLKGPCKGSIGLRINGELLAPIDPNFAVGQIWLSINEVDNLFVDGYGSLNGRGSLAWSIKKFNRPISNSRVKIRDVRYENIRGTSATQVAVNFECSQVLPCEGIVLQDINLSFNGRGQLTSICQNVKGHAFGKQFPNSCL</sequence>
<keyword evidence="2" id="KW-0964">Secreted</keyword>
<dbReference type="InterPro" id="IPR000743">
    <property type="entry name" value="Glyco_hydro_28"/>
</dbReference>
<evidence type="ECO:0000256" key="3">
    <source>
        <dbReference type="ARBA" id="ARBA00023316"/>
    </source>
</evidence>
<dbReference type="PANTHER" id="PTHR31375">
    <property type="match status" value="1"/>
</dbReference>
<feature type="chain" id="PRO_5043731021" evidence="5">
    <location>
        <begin position="26"/>
        <end position="216"/>
    </location>
</feature>
<keyword evidence="8" id="KW-1185">Reference proteome</keyword>
<proteinExistence type="inferred from homology"/>
<keyword evidence="3" id="KW-0961">Cell wall biogenesis/degradation</keyword>
<dbReference type="InterPro" id="IPR024535">
    <property type="entry name" value="RHGA/B-epi-like_pectate_lyase"/>
</dbReference>
<dbReference type="GO" id="GO:0005576">
    <property type="term" value="C:extracellular region"/>
    <property type="evidence" value="ECO:0007669"/>
    <property type="project" value="UniProtKB-SubCell"/>
</dbReference>